<dbReference type="InterPro" id="IPR021109">
    <property type="entry name" value="Peptidase_aspartic_dom_sf"/>
</dbReference>
<dbReference type="EMBL" id="BMAW01014214">
    <property type="protein sequence ID" value="GFT37960.1"/>
    <property type="molecule type" value="Genomic_DNA"/>
</dbReference>
<dbReference type="SUPFAM" id="SSF50630">
    <property type="entry name" value="Acid proteases"/>
    <property type="match status" value="1"/>
</dbReference>
<dbReference type="SUPFAM" id="SSF56672">
    <property type="entry name" value="DNA/RNA polymerases"/>
    <property type="match status" value="1"/>
</dbReference>
<accession>A0A8X6NWD9</accession>
<dbReference type="Proteomes" id="UP000887013">
    <property type="component" value="Unassembled WGS sequence"/>
</dbReference>
<gene>
    <name evidence="1" type="primary">pol_2772</name>
    <name evidence="1" type="ORF">NPIL_635191</name>
</gene>
<dbReference type="PANTHER" id="PTHR33064:SF37">
    <property type="entry name" value="RIBONUCLEASE H"/>
    <property type="match status" value="1"/>
</dbReference>
<reference evidence="1" key="1">
    <citation type="submission" date="2020-08" db="EMBL/GenBank/DDBJ databases">
        <title>Multicomponent nature underlies the extraordinary mechanical properties of spider dragline silk.</title>
        <authorList>
            <person name="Kono N."/>
            <person name="Nakamura H."/>
            <person name="Mori M."/>
            <person name="Yoshida Y."/>
            <person name="Ohtoshi R."/>
            <person name="Malay A.D."/>
            <person name="Moran D.A.P."/>
            <person name="Tomita M."/>
            <person name="Numata K."/>
            <person name="Arakawa K."/>
        </authorList>
    </citation>
    <scope>NUCLEOTIDE SEQUENCE</scope>
</reference>
<dbReference type="InterPro" id="IPR051320">
    <property type="entry name" value="Viral_Replic_Matur_Polypro"/>
</dbReference>
<evidence type="ECO:0000313" key="2">
    <source>
        <dbReference type="Proteomes" id="UP000887013"/>
    </source>
</evidence>
<dbReference type="InterPro" id="IPR043502">
    <property type="entry name" value="DNA/RNA_pol_sf"/>
</dbReference>
<evidence type="ECO:0000313" key="1">
    <source>
        <dbReference type="EMBL" id="GFT37960.1"/>
    </source>
</evidence>
<proteinExistence type="predicted"/>
<comment type="caution">
    <text evidence="1">The sequence shown here is derived from an EMBL/GenBank/DDBJ whole genome shotgun (WGS) entry which is preliminary data.</text>
</comment>
<dbReference type="Gene3D" id="3.30.70.270">
    <property type="match status" value="1"/>
</dbReference>
<keyword evidence="2" id="KW-1185">Reference proteome</keyword>
<dbReference type="GO" id="GO:0071897">
    <property type="term" value="P:DNA biosynthetic process"/>
    <property type="evidence" value="ECO:0007669"/>
    <property type="project" value="UniProtKB-ARBA"/>
</dbReference>
<dbReference type="InterPro" id="IPR043128">
    <property type="entry name" value="Rev_trsase/Diguanyl_cyclase"/>
</dbReference>
<organism evidence="1 2">
    <name type="scientific">Nephila pilipes</name>
    <name type="common">Giant wood spider</name>
    <name type="synonym">Nephila maculata</name>
    <dbReference type="NCBI Taxonomy" id="299642"/>
    <lineage>
        <taxon>Eukaryota</taxon>
        <taxon>Metazoa</taxon>
        <taxon>Ecdysozoa</taxon>
        <taxon>Arthropoda</taxon>
        <taxon>Chelicerata</taxon>
        <taxon>Arachnida</taxon>
        <taxon>Araneae</taxon>
        <taxon>Araneomorphae</taxon>
        <taxon>Entelegynae</taxon>
        <taxon>Araneoidea</taxon>
        <taxon>Nephilidae</taxon>
        <taxon>Nephila</taxon>
    </lineage>
</organism>
<dbReference type="PANTHER" id="PTHR33064">
    <property type="entry name" value="POL PROTEIN"/>
    <property type="match status" value="1"/>
</dbReference>
<sequence>MFFPDGKLEQKPLGLPGGDTKVINRLNLSCLTSKSKYLINTGADDSVVPLTAESKHRPPASFQLFAANENTISTYGQRLLALDFGLQTVFQWSFIISAISQPIIGADFLRHYGLLVDIRKEFLVDSFTKLQTQGTVQQGNNSGVKEVNDNTTFHRLIAEFPSLLKVVSTRRQLKHEGISPIPEKVEAITNFPKPQTVKKLRRFLAIYNFYSRFISHAARPQKRLNSYLKGDKRNDRTPILWSEDSTAAFEKCKKDLAGITALYHLAADALLAIVVDVSDTAVGAALHQQAQITLSVDRLKPAYVPKELVDFPAGVHRTEKVYSQPEEVRGLGQEKPTESYSSGGYLCRAAVAERIQQE</sequence>
<name>A0A8X6NWD9_NEPPI</name>
<protein>
    <submittedName>
        <fullName evidence="1">Retrovirus-related Pol polyprotein from transposon 297</fullName>
    </submittedName>
</protein>
<dbReference type="AlphaFoldDB" id="A0A8X6NWD9"/>